<evidence type="ECO:0000256" key="7">
    <source>
        <dbReference type="ARBA" id="ARBA00022989"/>
    </source>
</evidence>
<keyword evidence="4 13" id="KW-0812">Transmembrane</keyword>
<evidence type="ECO:0000313" key="14">
    <source>
        <dbReference type="EMBL" id="KAG2497761.1"/>
    </source>
</evidence>
<dbReference type="PANTHER" id="PTHR15451:SF19">
    <property type="entry name" value="ERGOSTEROL BIOSYNTHETIC PROTEIN 28 HOMOLOG"/>
    <property type="match status" value="1"/>
</dbReference>
<dbReference type="EMBL" id="JAEHOE010000012">
    <property type="protein sequence ID" value="KAG2497761.1"/>
    <property type="molecule type" value="Genomic_DNA"/>
</dbReference>
<keyword evidence="5" id="KW-0256">Endoplasmic reticulum</keyword>
<evidence type="ECO:0000256" key="9">
    <source>
        <dbReference type="ARBA" id="ARBA00023098"/>
    </source>
</evidence>
<evidence type="ECO:0000256" key="2">
    <source>
        <dbReference type="ARBA" id="ARBA00005377"/>
    </source>
</evidence>
<proteinExistence type="inferred from homology"/>
<dbReference type="GO" id="GO:0016126">
    <property type="term" value="P:sterol biosynthetic process"/>
    <property type="evidence" value="ECO:0007669"/>
    <property type="project" value="UniProtKB-KW"/>
</dbReference>
<evidence type="ECO:0000256" key="1">
    <source>
        <dbReference type="ARBA" id="ARBA00004477"/>
    </source>
</evidence>
<evidence type="ECO:0000256" key="4">
    <source>
        <dbReference type="ARBA" id="ARBA00022692"/>
    </source>
</evidence>
<sequence>MDPVVALQRWLYFVASLRMLAVFIGIFAPSKLKTQVFDRKPELVSGLLGRLFAAWTIMTCALCVACARDVSNQNVYATTLFSFGVALLFFLSELFVYRTLSIRGAIMPMIIASVSVTWLALGWDYYAASGSS</sequence>
<reference evidence="14" key="1">
    <citation type="journal article" date="2020" name="bioRxiv">
        <title>Comparative genomics of Chlamydomonas.</title>
        <authorList>
            <person name="Craig R.J."/>
            <person name="Hasan A.R."/>
            <person name="Ness R.W."/>
            <person name="Keightley P.D."/>
        </authorList>
    </citation>
    <scope>NUCLEOTIDE SEQUENCE</scope>
    <source>
        <strain evidence="14">CCAP 11/70</strain>
    </source>
</reference>
<dbReference type="PANTHER" id="PTHR15451">
    <property type="entry name" value="ERGOSTEROL BIOSYNTHETIC PROTEIN 28-RELATED"/>
    <property type="match status" value="1"/>
</dbReference>
<keyword evidence="15" id="KW-1185">Reference proteome</keyword>
<keyword evidence="12" id="KW-0753">Steroid metabolism</keyword>
<feature type="transmembrane region" description="Helical" evidence="13">
    <location>
        <begin position="12"/>
        <end position="30"/>
    </location>
</feature>
<evidence type="ECO:0000256" key="6">
    <source>
        <dbReference type="ARBA" id="ARBA00022955"/>
    </source>
</evidence>
<feature type="transmembrane region" description="Helical" evidence="13">
    <location>
        <begin position="51"/>
        <end position="70"/>
    </location>
</feature>
<evidence type="ECO:0000256" key="5">
    <source>
        <dbReference type="ARBA" id="ARBA00022824"/>
    </source>
</evidence>
<keyword evidence="9" id="KW-0443">Lipid metabolism</keyword>
<keyword evidence="11" id="KW-1207">Sterol metabolism</keyword>
<name>A0A835Y826_9CHLO</name>
<keyword evidence="6" id="KW-0752">Steroid biosynthesis</keyword>
<organism evidence="14 15">
    <name type="scientific">Edaphochlamys debaryana</name>
    <dbReference type="NCBI Taxonomy" id="47281"/>
    <lineage>
        <taxon>Eukaryota</taxon>
        <taxon>Viridiplantae</taxon>
        <taxon>Chlorophyta</taxon>
        <taxon>core chlorophytes</taxon>
        <taxon>Chlorophyceae</taxon>
        <taxon>CS clade</taxon>
        <taxon>Chlamydomonadales</taxon>
        <taxon>Chlamydomonadales incertae sedis</taxon>
        <taxon>Edaphochlamys</taxon>
    </lineage>
</organism>
<evidence type="ECO:0000256" key="12">
    <source>
        <dbReference type="ARBA" id="ARBA00023221"/>
    </source>
</evidence>
<keyword evidence="3" id="KW-0444">Lipid biosynthesis</keyword>
<comment type="similarity">
    <text evidence="2">Belongs to the ERG28 family.</text>
</comment>
<feature type="transmembrane region" description="Helical" evidence="13">
    <location>
        <begin position="104"/>
        <end position="123"/>
    </location>
</feature>
<dbReference type="Pfam" id="PF03694">
    <property type="entry name" value="Erg28"/>
    <property type="match status" value="1"/>
</dbReference>
<dbReference type="OrthoDB" id="6485510at2759"/>
<accession>A0A835Y826</accession>
<comment type="subcellular location">
    <subcellularLocation>
        <location evidence="1">Endoplasmic reticulum membrane</location>
        <topology evidence="1">Multi-pass membrane protein</topology>
    </subcellularLocation>
</comment>
<keyword evidence="10 13" id="KW-0472">Membrane</keyword>
<evidence type="ECO:0000256" key="8">
    <source>
        <dbReference type="ARBA" id="ARBA00023011"/>
    </source>
</evidence>
<evidence type="ECO:0000256" key="13">
    <source>
        <dbReference type="SAM" id="Phobius"/>
    </source>
</evidence>
<keyword evidence="8" id="KW-0756">Sterol biosynthesis</keyword>
<dbReference type="GO" id="GO:0005789">
    <property type="term" value="C:endoplasmic reticulum membrane"/>
    <property type="evidence" value="ECO:0007669"/>
    <property type="project" value="UniProtKB-SubCell"/>
</dbReference>
<dbReference type="GO" id="GO:0030674">
    <property type="term" value="F:protein-macromolecule adaptor activity"/>
    <property type="evidence" value="ECO:0007669"/>
    <property type="project" value="TreeGrafter"/>
</dbReference>
<dbReference type="AlphaFoldDB" id="A0A835Y826"/>
<protein>
    <submittedName>
        <fullName evidence="14">Uncharacterized protein</fullName>
    </submittedName>
</protein>
<feature type="transmembrane region" description="Helical" evidence="13">
    <location>
        <begin position="76"/>
        <end position="97"/>
    </location>
</feature>
<dbReference type="Proteomes" id="UP000612055">
    <property type="component" value="Unassembled WGS sequence"/>
</dbReference>
<evidence type="ECO:0000256" key="3">
    <source>
        <dbReference type="ARBA" id="ARBA00022516"/>
    </source>
</evidence>
<evidence type="ECO:0000256" key="11">
    <source>
        <dbReference type="ARBA" id="ARBA00023166"/>
    </source>
</evidence>
<evidence type="ECO:0000313" key="15">
    <source>
        <dbReference type="Proteomes" id="UP000612055"/>
    </source>
</evidence>
<dbReference type="InterPro" id="IPR005352">
    <property type="entry name" value="Erg28"/>
</dbReference>
<keyword evidence="7 13" id="KW-1133">Transmembrane helix</keyword>
<comment type="caution">
    <text evidence="14">The sequence shown here is derived from an EMBL/GenBank/DDBJ whole genome shotgun (WGS) entry which is preliminary data.</text>
</comment>
<gene>
    <name evidence="14" type="ORF">HYH03_004033</name>
</gene>
<evidence type="ECO:0000256" key="10">
    <source>
        <dbReference type="ARBA" id="ARBA00023136"/>
    </source>
</evidence>